<dbReference type="OrthoDB" id="1045822at2759"/>
<gene>
    <name evidence="3" type="primary">25496874</name>
    <name evidence="1" type="ordered locus">MTR_6g084940</name>
    <name evidence="2" type="ORF">MtrunA17_Chr6g0484871</name>
</gene>
<sequence length="149" mass="16664">MYNGAQISDINGPPTGKWTTGLFGCCEEPGNCCFTFCCPRFTFGRNVEIIDQGRTSATQARLIFCLLGCAGLQSVYSYRFRSGLRTLFNLPEEPCIDFCVHYCCTICAICQEYRELKNRGLDPSKGWKANEGKMKTIQVPPQVAMGMTR</sequence>
<dbReference type="PANTHER" id="PTHR15907">
    <property type="entry name" value="DUF614 FAMILY PROTEIN-RELATED"/>
    <property type="match status" value="1"/>
</dbReference>
<keyword evidence="4" id="KW-1185">Reference proteome</keyword>
<dbReference type="EMBL" id="PSQE01000006">
    <property type="protein sequence ID" value="RHN52840.1"/>
    <property type="molecule type" value="Genomic_DNA"/>
</dbReference>
<evidence type="ECO:0000313" key="2">
    <source>
        <dbReference type="EMBL" id="RHN52840.1"/>
    </source>
</evidence>
<dbReference type="HOGENOM" id="CLU_083147_1_2_1"/>
<reference evidence="1 4" key="1">
    <citation type="journal article" date="2011" name="Nature">
        <title>The Medicago genome provides insight into the evolution of rhizobial symbioses.</title>
        <authorList>
            <person name="Young N.D."/>
            <person name="Debelle F."/>
            <person name="Oldroyd G.E."/>
            <person name="Geurts R."/>
            <person name="Cannon S.B."/>
            <person name="Udvardi M.K."/>
            <person name="Benedito V.A."/>
            <person name="Mayer K.F."/>
            <person name="Gouzy J."/>
            <person name="Schoof H."/>
            <person name="Van de Peer Y."/>
            <person name="Proost S."/>
            <person name="Cook D.R."/>
            <person name="Meyers B.C."/>
            <person name="Spannagl M."/>
            <person name="Cheung F."/>
            <person name="De Mita S."/>
            <person name="Krishnakumar V."/>
            <person name="Gundlach H."/>
            <person name="Zhou S."/>
            <person name="Mudge J."/>
            <person name="Bharti A.K."/>
            <person name="Murray J.D."/>
            <person name="Naoumkina M.A."/>
            <person name="Rosen B."/>
            <person name="Silverstein K.A."/>
            <person name="Tang H."/>
            <person name="Rombauts S."/>
            <person name="Zhao P.X."/>
            <person name="Zhou P."/>
            <person name="Barbe V."/>
            <person name="Bardou P."/>
            <person name="Bechner M."/>
            <person name="Bellec A."/>
            <person name="Berger A."/>
            <person name="Berges H."/>
            <person name="Bidwell S."/>
            <person name="Bisseling T."/>
            <person name="Choisne N."/>
            <person name="Couloux A."/>
            <person name="Denny R."/>
            <person name="Deshpande S."/>
            <person name="Dai X."/>
            <person name="Doyle J.J."/>
            <person name="Dudez A.M."/>
            <person name="Farmer A.D."/>
            <person name="Fouteau S."/>
            <person name="Franken C."/>
            <person name="Gibelin C."/>
            <person name="Gish J."/>
            <person name="Goldstein S."/>
            <person name="Gonzalez A.J."/>
            <person name="Green P.J."/>
            <person name="Hallab A."/>
            <person name="Hartog M."/>
            <person name="Hua A."/>
            <person name="Humphray S.J."/>
            <person name="Jeong D.H."/>
            <person name="Jing Y."/>
            <person name="Jocker A."/>
            <person name="Kenton S.M."/>
            <person name="Kim D.J."/>
            <person name="Klee K."/>
            <person name="Lai H."/>
            <person name="Lang C."/>
            <person name="Lin S."/>
            <person name="Macmil S.L."/>
            <person name="Magdelenat G."/>
            <person name="Matthews L."/>
            <person name="McCorrison J."/>
            <person name="Monaghan E.L."/>
            <person name="Mun J.H."/>
            <person name="Najar F.Z."/>
            <person name="Nicholson C."/>
            <person name="Noirot C."/>
            <person name="O'Bleness M."/>
            <person name="Paule C.R."/>
            <person name="Poulain J."/>
            <person name="Prion F."/>
            <person name="Qin B."/>
            <person name="Qu C."/>
            <person name="Retzel E.F."/>
            <person name="Riddle C."/>
            <person name="Sallet E."/>
            <person name="Samain S."/>
            <person name="Samson N."/>
            <person name="Sanders I."/>
            <person name="Saurat O."/>
            <person name="Scarpelli C."/>
            <person name="Schiex T."/>
            <person name="Segurens B."/>
            <person name="Severin A.J."/>
            <person name="Sherrier D.J."/>
            <person name="Shi R."/>
            <person name="Sims S."/>
            <person name="Singer S.R."/>
            <person name="Sinharoy S."/>
            <person name="Sterck L."/>
            <person name="Viollet A."/>
            <person name="Wang B.B."/>
            <person name="Wang K."/>
            <person name="Wang M."/>
            <person name="Wang X."/>
            <person name="Warfsmann J."/>
            <person name="Weissenbach J."/>
            <person name="White D.D."/>
            <person name="White J.D."/>
            <person name="Wiley G.B."/>
            <person name="Wincker P."/>
            <person name="Xing Y."/>
            <person name="Yang L."/>
            <person name="Yao Z."/>
            <person name="Ying F."/>
            <person name="Zhai J."/>
            <person name="Zhou L."/>
            <person name="Zuber A."/>
            <person name="Denarie J."/>
            <person name="Dixon R.A."/>
            <person name="May G.D."/>
            <person name="Schwartz D.C."/>
            <person name="Rogers J."/>
            <person name="Quetier F."/>
            <person name="Town C.D."/>
            <person name="Roe B.A."/>
        </authorList>
    </citation>
    <scope>NUCLEOTIDE SEQUENCE [LARGE SCALE GENOMIC DNA]</scope>
    <source>
        <strain evidence="1">A17</strain>
        <strain evidence="3 4">cv. Jemalong A17</strain>
    </source>
</reference>
<reference evidence="5" key="4">
    <citation type="journal article" date="2018" name="Nat. Plants">
        <title>Whole-genome landscape of Medicago truncatula symbiotic genes.</title>
        <authorList>
            <person name="Pecrix Y."/>
            <person name="Staton S.E."/>
            <person name="Sallet E."/>
            <person name="Lelandais-Briere C."/>
            <person name="Moreau S."/>
            <person name="Carrere S."/>
            <person name="Blein T."/>
            <person name="Jardinaud M.F."/>
            <person name="Latrasse D."/>
            <person name="Zouine M."/>
            <person name="Zahm M."/>
            <person name="Kreplak J."/>
            <person name="Mayjonade B."/>
            <person name="Satge C."/>
            <person name="Perez M."/>
            <person name="Cauet S."/>
            <person name="Marande W."/>
            <person name="Chantry-Darmon C."/>
            <person name="Lopez-Roques C."/>
            <person name="Bouchez O."/>
            <person name="Berard A."/>
            <person name="Debelle F."/>
            <person name="Munos S."/>
            <person name="Bendahmane A."/>
            <person name="Berges H."/>
            <person name="Niebel A."/>
            <person name="Buitink J."/>
            <person name="Frugier F."/>
            <person name="Benhamed M."/>
            <person name="Crespi M."/>
            <person name="Gouzy J."/>
            <person name="Gamas P."/>
        </authorList>
    </citation>
    <scope>NUCLEOTIDE SEQUENCE [LARGE SCALE GENOMIC DNA]</scope>
    <source>
        <strain evidence="5">cv. Jemalong A17</strain>
    </source>
</reference>
<dbReference type="STRING" id="3880.A0A072UMH2"/>
<dbReference type="Proteomes" id="UP000265566">
    <property type="component" value="Chromosome 6"/>
</dbReference>
<dbReference type="NCBIfam" id="TIGR01571">
    <property type="entry name" value="A_thal_Cys_rich"/>
    <property type="match status" value="1"/>
</dbReference>
<dbReference type="EnsemblPlants" id="KEH27065">
    <property type="protein sequence ID" value="KEH27065"/>
    <property type="gene ID" value="MTR_6g084940"/>
</dbReference>
<reference evidence="1 4" key="2">
    <citation type="journal article" date="2014" name="BMC Genomics">
        <title>An improved genome release (version Mt4.0) for the model legume Medicago truncatula.</title>
        <authorList>
            <person name="Tang H."/>
            <person name="Krishnakumar V."/>
            <person name="Bidwell S."/>
            <person name="Rosen B."/>
            <person name="Chan A."/>
            <person name="Zhou S."/>
            <person name="Gentzbittel L."/>
            <person name="Childs K.L."/>
            <person name="Yandell M."/>
            <person name="Gundlach H."/>
            <person name="Mayer K.F."/>
            <person name="Schwartz D.C."/>
            <person name="Town C.D."/>
        </authorList>
    </citation>
    <scope>GENOME REANNOTATION</scope>
    <source>
        <strain evidence="1">A17</strain>
        <strain evidence="3 4">cv. Jemalong A17</strain>
    </source>
</reference>
<dbReference type="InterPro" id="IPR006461">
    <property type="entry name" value="PLAC_motif_containing"/>
</dbReference>
<reference evidence="3" key="3">
    <citation type="submission" date="2015-04" db="UniProtKB">
        <authorList>
            <consortium name="EnsemblPlants"/>
        </authorList>
    </citation>
    <scope>IDENTIFICATION</scope>
    <source>
        <strain evidence="3">cv. Jemalong A17</strain>
    </source>
</reference>
<dbReference type="Proteomes" id="UP000002051">
    <property type="component" value="Chromosome 6"/>
</dbReference>
<accession>A0A072UMH2</accession>
<name>A0A072UMH2_MEDTR</name>
<evidence type="ECO:0000313" key="3">
    <source>
        <dbReference type="EnsemblPlants" id="KEH27065"/>
    </source>
</evidence>
<dbReference type="Gramene" id="rna37559">
    <property type="protein sequence ID" value="RHN52840.1"/>
    <property type="gene ID" value="gene37559"/>
</dbReference>
<protein>
    <submittedName>
        <fullName evidence="1">PLAC8 family protein</fullName>
    </submittedName>
    <submittedName>
        <fullName evidence="2">Putative PLAC8 motif-containing protein</fullName>
    </submittedName>
</protein>
<dbReference type="Pfam" id="PF04749">
    <property type="entry name" value="PLAC8"/>
    <property type="match status" value="1"/>
</dbReference>
<dbReference type="KEGG" id="mtr:25496874"/>
<evidence type="ECO:0000313" key="5">
    <source>
        <dbReference type="Proteomes" id="UP000265566"/>
    </source>
</evidence>
<organism evidence="1 4">
    <name type="scientific">Medicago truncatula</name>
    <name type="common">Barrel medic</name>
    <name type="synonym">Medicago tribuloides</name>
    <dbReference type="NCBI Taxonomy" id="3880"/>
    <lineage>
        <taxon>Eukaryota</taxon>
        <taxon>Viridiplantae</taxon>
        <taxon>Streptophyta</taxon>
        <taxon>Embryophyta</taxon>
        <taxon>Tracheophyta</taxon>
        <taxon>Spermatophyta</taxon>
        <taxon>Magnoliopsida</taxon>
        <taxon>eudicotyledons</taxon>
        <taxon>Gunneridae</taxon>
        <taxon>Pentapetalae</taxon>
        <taxon>rosids</taxon>
        <taxon>fabids</taxon>
        <taxon>Fabales</taxon>
        <taxon>Fabaceae</taxon>
        <taxon>Papilionoideae</taxon>
        <taxon>50 kb inversion clade</taxon>
        <taxon>NPAAA clade</taxon>
        <taxon>Hologalegina</taxon>
        <taxon>IRL clade</taxon>
        <taxon>Trifolieae</taxon>
        <taxon>Medicago</taxon>
    </lineage>
</organism>
<evidence type="ECO:0000313" key="1">
    <source>
        <dbReference type="EMBL" id="KEH27065.1"/>
    </source>
</evidence>
<dbReference type="AlphaFoldDB" id="A0A072UMH2"/>
<proteinExistence type="predicted"/>
<evidence type="ECO:0000313" key="4">
    <source>
        <dbReference type="Proteomes" id="UP000002051"/>
    </source>
</evidence>
<reference evidence="2" key="5">
    <citation type="journal article" date="2018" name="Nat. Plants">
        <title>Whole-genome landscape of Medicago truncatula symbiotic genes.</title>
        <authorList>
            <person name="Pecrix Y."/>
            <person name="Gamas P."/>
            <person name="Carrere S."/>
        </authorList>
    </citation>
    <scope>NUCLEOTIDE SEQUENCE</scope>
    <source>
        <tissue evidence="2">Leaves</tissue>
    </source>
</reference>
<dbReference type="EMBL" id="CM001222">
    <property type="protein sequence ID" value="KEH27065.1"/>
    <property type="molecule type" value="Genomic_DNA"/>
</dbReference>